<accession>A0A4Y6PQ80</accession>
<dbReference type="PANTHER" id="PTHR43875:SF1">
    <property type="entry name" value="OSMOPROTECTIVE COMPOUNDS UPTAKE ATP-BINDING PROTEIN GGTA"/>
    <property type="match status" value="1"/>
</dbReference>
<dbReference type="InterPro" id="IPR005116">
    <property type="entry name" value="Transp-assoc_OB_typ1"/>
</dbReference>
<dbReference type="GO" id="GO:0140359">
    <property type="term" value="F:ABC-type transporter activity"/>
    <property type="evidence" value="ECO:0007669"/>
    <property type="project" value="InterPro"/>
</dbReference>
<organism evidence="5 6">
    <name type="scientific">Persicimonas caeni</name>
    <dbReference type="NCBI Taxonomy" id="2292766"/>
    <lineage>
        <taxon>Bacteria</taxon>
        <taxon>Deltaproteobacteria</taxon>
        <taxon>Bradymonadales</taxon>
        <taxon>Bradymonadaceae</taxon>
        <taxon>Persicimonas</taxon>
    </lineage>
</organism>
<keyword evidence="2" id="KW-0547">Nucleotide-binding</keyword>
<dbReference type="Gene3D" id="2.40.50.140">
    <property type="entry name" value="Nucleic acid-binding proteins"/>
    <property type="match status" value="1"/>
</dbReference>
<reference evidence="5 6" key="1">
    <citation type="submission" date="2019-06" db="EMBL/GenBank/DDBJ databases">
        <title>Persicimonas caeni gen. nov., sp. nov., a predatory bacterium isolated from solar saltern.</title>
        <authorList>
            <person name="Wang S."/>
        </authorList>
    </citation>
    <scope>NUCLEOTIDE SEQUENCE [LARGE SCALE GENOMIC DNA]</scope>
    <source>
        <strain evidence="5 6">YN101</strain>
    </source>
</reference>
<dbReference type="GO" id="GO:0055052">
    <property type="term" value="C:ATP-binding cassette (ABC) transporter complex, substrate-binding subunit-containing"/>
    <property type="evidence" value="ECO:0007669"/>
    <property type="project" value="TreeGrafter"/>
</dbReference>
<dbReference type="Gene3D" id="3.40.50.300">
    <property type="entry name" value="P-loop containing nucleotide triphosphate hydrolases"/>
    <property type="match status" value="1"/>
</dbReference>
<dbReference type="Proteomes" id="UP000315995">
    <property type="component" value="Chromosome"/>
</dbReference>
<dbReference type="InterPro" id="IPR017871">
    <property type="entry name" value="ABC_transporter-like_CS"/>
</dbReference>
<feature type="domain" description="ABC transporter" evidence="4">
    <location>
        <begin position="14"/>
        <end position="244"/>
    </location>
</feature>
<dbReference type="InterPro" id="IPR047641">
    <property type="entry name" value="ABC_transpr_MalK/UgpC-like"/>
</dbReference>
<protein>
    <submittedName>
        <fullName evidence="5">sn-glycerol-3-phosphate ABC transporter ATP-binding protein UgpC</fullName>
    </submittedName>
</protein>
<dbReference type="InterPro" id="IPR008995">
    <property type="entry name" value="Mo/tungstate-bd_C_term_dom"/>
</dbReference>
<dbReference type="Pfam" id="PF00005">
    <property type="entry name" value="ABC_tran"/>
    <property type="match status" value="1"/>
</dbReference>
<dbReference type="GO" id="GO:0005524">
    <property type="term" value="F:ATP binding"/>
    <property type="evidence" value="ECO:0007669"/>
    <property type="project" value="UniProtKB-KW"/>
</dbReference>
<dbReference type="EMBL" id="CP041186">
    <property type="protein sequence ID" value="QDG50259.1"/>
    <property type="molecule type" value="Genomic_DNA"/>
</dbReference>
<evidence type="ECO:0000256" key="3">
    <source>
        <dbReference type="ARBA" id="ARBA00022840"/>
    </source>
</evidence>
<dbReference type="NCBIfam" id="NF008653">
    <property type="entry name" value="PRK11650.1"/>
    <property type="match status" value="1"/>
</dbReference>
<sequence length="380" mass="41317">MATAPKTTQPQGAIDLRDLIKSYGDTEVLKGINLTIAPGEFLVLVGPSGCGKSTLLRCIAGLEEITGGDLVIDGRKCNDVHPKDRDLAMVFQSYALYPHMTVAENLAFSLTVRKFDDAEIEKRVAEVAERLGLTPLLGRRSKQLSGGQRQRVAVGRAIVREPKAFLFDEPLSNLDAALRGKMRIELKKLHHDLGATMIYVTHDQVEAMTLADRIVVLEGGHVQQVGSPTELFENPSNIFVAGFIGSPPMNFLSSEPSSDLRVAGEGFELALSDRFKGVDLPAEVTAGVRPTGLVLDGDGQGRVRGRVEVVEPLGWESYVHVSIGDSEDERIVAQIPTERARQYDHGDAIELTVAAEDVHVFDSKTTQAIRPTTEERNGSV</sequence>
<accession>A0A5B8Y0R6</accession>
<dbReference type="OrthoDB" id="9809450at2"/>
<dbReference type="InterPro" id="IPR003593">
    <property type="entry name" value="AAA+_ATPase"/>
</dbReference>
<dbReference type="InterPro" id="IPR012340">
    <property type="entry name" value="NA-bd_OB-fold"/>
</dbReference>
<dbReference type="InterPro" id="IPR027417">
    <property type="entry name" value="P-loop_NTPase"/>
</dbReference>
<dbReference type="GO" id="GO:0016887">
    <property type="term" value="F:ATP hydrolysis activity"/>
    <property type="evidence" value="ECO:0007669"/>
    <property type="project" value="InterPro"/>
</dbReference>
<evidence type="ECO:0000259" key="4">
    <source>
        <dbReference type="PROSITE" id="PS50893"/>
    </source>
</evidence>
<dbReference type="SUPFAM" id="SSF52540">
    <property type="entry name" value="P-loop containing nucleoside triphosphate hydrolases"/>
    <property type="match status" value="1"/>
</dbReference>
<dbReference type="InterPro" id="IPR003439">
    <property type="entry name" value="ABC_transporter-like_ATP-bd"/>
</dbReference>
<dbReference type="PROSITE" id="PS00211">
    <property type="entry name" value="ABC_TRANSPORTER_1"/>
    <property type="match status" value="1"/>
</dbReference>
<dbReference type="RefSeq" id="WP_141196755.1">
    <property type="nucleotide sequence ID" value="NZ_CP041186.1"/>
</dbReference>
<dbReference type="InterPro" id="IPR015855">
    <property type="entry name" value="ABC_transpr_MalK-like"/>
</dbReference>
<dbReference type="AlphaFoldDB" id="A0A4Y6PQ80"/>
<dbReference type="Pfam" id="PF03459">
    <property type="entry name" value="TOBE"/>
    <property type="match status" value="1"/>
</dbReference>
<dbReference type="CDD" id="cd03301">
    <property type="entry name" value="ABC_MalK_N"/>
    <property type="match status" value="1"/>
</dbReference>
<evidence type="ECO:0000256" key="2">
    <source>
        <dbReference type="ARBA" id="ARBA00022741"/>
    </source>
</evidence>
<dbReference type="Gene3D" id="2.40.50.100">
    <property type="match status" value="1"/>
</dbReference>
<dbReference type="FunFam" id="3.40.50.300:FF:000042">
    <property type="entry name" value="Maltose/maltodextrin ABC transporter, ATP-binding protein"/>
    <property type="match status" value="1"/>
</dbReference>
<dbReference type="GO" id="GO:0008643">
    <property type="term" value="P:carbohydrate transport"/>
    <property type="evidence" value="ECO:0007669"/>
    <property type="project" value="InterPro"/>
</dbReference>
<gene>
    <name evidence="5" type="primary">ugpC</name>
    <name evidence="5" type="ORF">FIV42_05795</name>
</gene>
<keyword evidence="6" id="KW-1185">Reference proteome</keyword>
<dbReference type="SMART" id="SM00382">
    <property type="entry name" value="AAA"/>
    <property type="match status" value="1"/>
</dbReference>
<name>A0A4Y6PQ80_PERCE</name>
<evidence type="ECO:0000313" key="5">
    <source>
        <dbReference type="EMBL" id="QDG50259.1"/>
    </source>
</evidence>
<dbReference type="PANTHER" id="PTHR43875">
    <property type="entry name" value="MALTODEXTRIN IMPORT ATP-BINDING PROTEIN MSMX"/>
    <property type="match status" value="1"/>
</dbReference>
<keyword evidence="1" id="KW-0813">Transport</keyword>
<dbReference type="SUPFAM" id="SSF50331">
    <property type="entry name" value="MOP-like"/>
    <property type="match status" value="1"/>
</dbReference>
<proteinExistence type="predicted"/>
<dbReference type="PROSITE" id="PS50893">
    <property type="entry name" value="ABC_TRANSPORTER_2"/>
    <property type="match status" value="1"/>
</dbReference>
<evidence type="ECO:0000313" key="6">
    <source>
        <dbReference type="Proteomes" id="UP000315995"/>
    </source>
</evidence>
<keyword evidence="3 5" id="KW-0067">ATP-binding</keyword>
<evidence type="ECO:0000256" key="1">
    <source>
        <dbReference type="ARBA" id="ARBA00022448"/>
    </source>
</evidence>